<evidence type="ECO:0000259" key="2">
    <source>
        <dbReference type="Pfam" id="PF09431"/>
    </source>
</evidence>
<feature type="region of interest" description="Disordered" evidence="1">
    <location>
        <begin position="403"/>
        <end position="447"/>
    </location>
</feature>
<dbReference type="GO" id="GO:0000147">
    <property type="term" value="P:actin cortical patch assembly"/>
    <property type="evidence" value="ECO:0007669"/>
    <property type="project" value="TreeGrafter"/>
</dbReference>
<dbReference type="PANTHER" id="PTHR13357:SF1">
    <property type="entry name" value="NCK-INTERACTING PROTEIN WITH SH3 DOMAIN"/>
    <property type="match status" value="1"/>
</dbReference>
<gene>
    <name evidence="3" type="ORF">BGZ97_005113</name>
</gene>
<accession>A0A9P6UGD8</accession>
<evidence type="ECO:0000313" key="3">
    <source>
        <dbReference type="EMBL" id="KAG0294311.1"/>
    </source>
</evidence>
<dbReference type="PANTHER" id="PTHR13357">
    <property type="entry name" value="SH3 ADAPTER PROTEIN SPIN90 NCK INTERACTING PROTEIN WITH SH3 DOMAIN"/>
    <property type="match status" value="1"/>
</dbReference>
<dbReference type="OrthoDB" id="445362at2759"/>
<dbReference type="GO" id="GO:0030479">
    <property type="term" value="C:actin cortical patch"/>
    <property type="evidence" value="ECO:0007669"/>
    <property type="project" value="TreeGrafter"/>
</dbReference>
<feature type="region of interest" description="Disordered" evidence="1">
    <location>
        <begin position="461"/>
        <end position="483"/>
    </location>
</feature>
<organism evidence="3 4">
    <name type="scientific">Linnemannia gamsii</name>
    <dbReference type="NCBI Taxonomy" id="64522"/>
    <lineage>
        <taxon>Eukaryota</taxon>
        <taxon>Fungi</taxon>
        <taxon>Fungi incertae sedis</taxon>
        <taxon>Mucoromycota</taxon>
        <taxon>Mortierellomycotina</taxon>
        <taxon>Mortierellomycetes</taxon>
        <taxon>Mortierellales</taxon>
        <taxon>Mortierellaceae</taxon>
        <taxon>Linnemannia</taxon>
    </lineage>
</organism>
<dbReference type="EMBL" id="JAAAIN010002335">
    <property type="protein sequence ID" value="KAG0294311.1"/>
    <property type="molecule type" value="Genomic_DNA"/>
</dbReference>
<evidence type="ECO:0000313" key="4">
    <source>
        <dbReference type="Proteomes" id="UP000823405"/>
    </source>
</evidence>
<dbReference type="InterPro" id="IPR018556">
    <property type="entry name" value="SPIN90/Ldb17_LRD"/>
</dbReference>
<feature type="compositionally biased region" description="Polar residues" evidence="1">
    <location>
        <begin position="468"/>
        <end position="483"/>
    </location>
</feature>
<feature type="compositionally biased region" description="Basic and acidic residues" evidence="1">
    <location>
        <begin position="428"/>
        <end position="439"/>
    </location>
</feature>
<dbReference type="GO" id="GO:0051666">
    <property type="term" value="P:actin cortical patch localization"/>
    <property type="evidence" value="ECO:0007669"/>
    <property type="project" value="TreeGrafter"/>
</dbReference>
<evidence type="ECO:0000256" key="1">
    <source>
        <dbReference type="SAM" id="MobiDB-lite"/>
    </source>
</evidence>
<dbReference type="InterPro" id="IPR030125">
    <property type="entry name" value="SPIN90/Ldb17"/>
</dbReference>
<proteinExistence type="predicted"/>
<comment type="caution">
    <text evidence="3">The sequence shown here is derived from an EMBL/GenBank/DDBJ whole genome shotgun (WGS) entry which is preliminary data.</text>
</comment>
<dbReference type="Proteomes" id="UP000823405">
    <property type="component" value="Unassembled WGS sequence"/>
</dbReference>
<protein>
    <recommendedName>
        <fullName evidence="2">SPIN90/Ldb17 leucine-rich domain-containing protein</fullName>
    </recommendedName>
</protein>
<name>A0A9P6UGD8_9FUNG</name>
<sequence>MDLATYHFDSPAQFYEELKDILERKGVYDSPASQVNAYLSLMVHSQDEFLNESRQDLAYCCYNLFDSDVFHRNIEVVTRSIIDRAVESSDDADMWITYHVLLHAGKESPRIYRWMFRNEFFSKLKDQIQHQEGTRIQLIAIALMYEMCRIQKLKESDLALADETFLNYLLDLVERTRTDDAEPLNYGAIKLLLVFNEQYMLHTPSHPTQSGSTMIYTGNPLLAVLTDRLGSSATFGESLIFMLNRAEEKALQLLILKVLYLLFTSSSLYEFFYTNDLHVLVDIVIRELWDLPEEAESLRHAYLRVLGPLLTNTQLKRATYKRAEIVRLLRDLGGGDLDSTLRKQLQEQHLREQLLEQQRALGAKFTYWDRECSSSPLMRWASDRSSCSSPSLSAEVEKRAARQSKLSKVECSSSSDSLKVPGQDEAAESLRQHLEHQKELASSSTDEGLLHIDVPTMVFKPNREPEYNNISRSSQRAASPTTQRLVERVLREWLDNGMKNGAGTTGVGLSVRGVTDGHSTEAADGRFVIPVAQ</sequence>
<reference evidence="3" key="1">
    <citation type="journal article" date="2020" name="Fungal Divers.">
        <title>Resolving the Mortierellaceae phylogeny through synthesis of multi-gene phylogenetics and phylogenomics.</title>
        <authorList>
            <person name="Vandepol N."/>
            <person name="Liber J."/>
            <person name="Desiro A."/>
            <person name="Na H."/>
            <person name="Kennedy M."/>
            <person name="Barry K."/>
            <person name="Grigoriev I.V."/>
            <person name="Miller A.N."/>
            <person name="O'Donnell K."/>
            <person name="Stajich J.E."/>
            <person name="Bonito G."/>
        </authorList>
    </citation>
    <scope>NUCLEOTIDE SEQUENCE</scope>
    <source>
        <strain evidence="3">NVP60</strain>
    </source>
</reference>
<feature type="compositionally biased region" description="Low complexity" evidence="1">
    <location>
        <begin position="404"/>
        <end position="420"/>
    </location>
</feature>
<feature type="domain" description="SPIN90/Ldb17 leucine-rich" evidence="2">
    <location>
        <begin position="182"/>
        <end position="325"/>
    </location>
</feature>
<dbReference type="GO" id="GO:0071933">
    <property type="term" value="F:Arp2/3 complex binding"/>
    <property type="evidence" value="ECO:0007669"/>
    <property type="project" value="TreeGrafter"/>
</dbReference>
<dbReference type="AlphaFoldDB" id="A0A9P6UGD8"/>
<keyword evidence="4" id="KW-1185">Reference proteome</keyword>
<dbReference type="GO" id="GO:0006897">
    <property type="term" value="P:endocytosis"/>
    <property type="evidence" value="ECO:0007669"/>
    <property type="project" value="TreeGrafter"/>
</dbReference>
<dbReference type="Pfam" id="PF09431">
    <property type="entry name" value="SPIN90_LRD"/>
    <property type="match status" value="1"/>
</dbReference>